<dbReference type="InterPro" id="IPR005101">
    <property type="entry name" value="Cryptochr/Photolyase_FAD-bd"/>
</dbReference>
<reference evidence="6" key="1">
    <citation type="submission" date="2016-11" db="EMBL/GenBank/DDBJ databases">
        <authorList>
            <person name="Varghese N."/>
            <person name="Submissions S."/>
        </authorList>
    </citation>
    <scope>NUCLEOTIDE SEQUENCE [LARGE SCALE GENOMIC DNA]</scope>
    <source>
        <strain evidence="6">DSM 19514</strain>
    </source>
</reference>
<evidence type="ECO:0000313" key="6">
    <source>
        <dbReference type="Proteomes" id="UP000184295"/>
    </source>
</evidence>
<dbReference type="RefSeq" id="WP_072790290.1">
    <property type="nucleotide sequence ID" value="NZ_FQUL01000017.1"/>
</dbReference>
<keyword evidence="5" id="KW-0456">Lyase</keyword>
<dbReference type="Proteomes" id="UP000184295">
    <property type="component" value="Unassembled WGS sequence"/>
</dbReference>
<dbReference type="AlphaFoldDB" id="A0A1M4VK11"/>
<dbReference type="GO" id="GO:0003677">
    <property type="term" value="F:DNA binding"/>
    <property type="evidence" value="ECO:0007669"/>
    <property type="project" value="TreeGrafter"/>
</dbReference>
<dbReference type="PANTHER" id="PTHR11455">
    <property type="entry name" value="CRYPTOCHROME"/>
    <property type="match status" value="1"/>
</dbReference>
<dbReference type="GO" id="GO:0043153">
    <property type="term" value="P:entrainment of circadian clock by photoperiod"/>
    <property type="evidence" value="ECO:0007669"/>
    <property type="project" value="TreeGrafter"/>
</dbReference>
<gene>
    <name evidence="5" type="ORF">SAMN02745225_01337</name>
</gene>
<dbReference type="GO" id="GO:0032922">
    <property type="term" value="P:circadian regulation of gene expression"/>
    <property type="evidence" value="ECO:0007669"/>
    <property type="project" value="TreeGrafter"/>
</dbReference>
<dbReference type="Pfam" id="PF03441">
    <property type="entry name" value="FAD_binding_7"/>
    <property type="match status" value="1"/>
</dbReference>
<dbReference type="GO" id="GO:0003904">
    <property type="term" value="F:deoxyribodipyrimidine photo-lyase activity"/>
    <property type="evidence" value="ECO:0007669"/>
    <property type="project" value="TreeGrafter"/>
</dbReference>
<evidence type="ECO:0000256" key="1">
    <source>
        <dbReference type="ARBA" id="ARBA00022630"/>
    </source>
</evidence>
<dbReference type="PANTHER" id="PTHR11455:SF18">
    <property type="entry name" value="SI:CH1073-390K14.1"/>
    <property type="match status" value="1"/>
</dbReference>
<keyword evidence="1 3" id="KW-0285">Flavoprotein</keyword>
<keyword evidence="6" id="KW-1185">Reference proteome</keyword>
<sequence length="428" mass="49980">MVVELEPPPSPKGLAAAEAHEAATRWVRGSLSGLYLESEGSEIASDQFVGGHSAAYQRLSEFDCSGYGSKRGNVYPTTKRGASRLSPYIRHGIITLKEVYLWTEKHCSDFDRDRFRSELLWQEYARHLYFFYGRGLRRPYRYRPKDPVCSTSTAEYFEDEEMLCIKEVYGELVRSGYIVNQSRMWLASHATVRHRKDWLEGEEIFFRHLVDGSRAANRLGWQWVAGYATGRPYGFSQSQVARYAPRLCAKCSLKSTCPIQFWPETYEVVMAEPIARYDHLVKEMEEMVSARVEPSDVAWITAENLGLYQEVLRLPRKEVLFIFDEPLLRKLQISSKRLIFIAQTLGEIQEYYSNLRVFRGDPTDLLKDREVDTCYSPVPLWRRYAKSAQLRNVYPYPWLREPKENEPLSSFSRWRSYLERGDRASRRN</sequence>
<feature type="binding site" evidence="3">
    <location>
        <position position="67"/>
    </location>
    <ligand>
        <name>FAD</name>
        <dbReference type="ChEBI" id="CHEBI:57692"/>
    </ligand>
</feature>
<evidence type="ECO:0000259" key="4">
    <source>
        <dbReference type="Pfam" id="PF03441"/>
    </source>
</evidence>
<keyword evidence="2 3" id="KW-0274">FAD</keyword>
<evidence type="ECO:0000313" key="5">
    <source>
        <dbReference type="EMBL" id="SHE69163.1"/>
    </source>
</evidence>
<dbReference type="InterPro" id="IPR002081">
    <property type="entry name" value="Cryptochrome/DNA_photolyase_1"/>
</dbReference>
<name>A0A1M4VK11_9ACTN</name>
<proteinExistence type="predicted"/>
<evidence type="ECO:0000256" key="2">
    <source>
        <dbReference type="ARBA" id="ARBA00022827"/>
    </source>
</evidence>
<comment type="cofactor">
    <cofactor evidence="3">
        <name>FAD</name>
        <dbReference type="ChEBI" id="CHEBI:57692"/>
    </cofactor>
    <text evidence="3">Binds 1 FAD per subunit.</text>
</comment>
<dbReference type="GO" id="GO:0005737">
    <property type="term" value="C:cytoplasm"/>
    <property type="evidence" value="ECO:0007669"/>
    <property type="project" value="TreeGrafter"/>
</dbReference>
<evidence type="ECO:0000256" key="3">
    <source>
        <dbReference type="PIRSR" id="PIRSR602081-1"/>
    </source>
</evidence>
<dbReference type="Gene3D" id="1.10.579.10">
    <property type="entry name" value="DNA Cyclobutane Dipyrimidine Photolyase, subunit A, domain 3"/>
    <property type="match status" value="1"/>
</dbReference>
<dbReference type="GO" id="GO:0071949">
    <property type="term" value="F:FAD binding"/>
    <property type="evidence" value="ECO:0007669"/>
    <property type="project" value="TreeGrafter"/>
</dbReference>
<dbReference type="InterPro" id="IPR036134">
    <property type="entry name" value="Crypto/Photolyase_FAD-like_sf"/>
</dbReference>
<dbReference type="STRING" id="1121881.SAMN02745225_01337"/>
<dbReference type="SUPFAM" id="SSF48173">
    <property type="entry name" value="Cryptochrome/photolyase FAD-binding domain"/>
    <property type="match status" value="1"/>
</dbReference>
<dbReference type="EMBL" id="FQUL01000017">
    <property type="protein sequence ID" value="SHE69163.1"/>
    <property type="molecule type" value="Genomic_DNA"/>
</dbReference>
<dbReference type="OrthoDB" id="9772484at2"/>
<dbReference type="Gene3D" id="1.25.40.80">
    <property type="match status" value="1"/>
</dbReference>
<organism evidence="5 6">
    <name type="scientific">Ferrithrix thermotolerans DSM 19514</name>
    <dbReference type="NCBI Taxonomy" id="1121881"/>
    <lineage>
        <taxon>Bacteria</taxon>
        <taxon>Bacillati</taxon>
        <taxon>Actinomycetota</taxon>
        <taxon>Acidimicrobiia</taxon>
        <taxon>Acidimicrobiales</taxon>
        <taxon>Acidimicrobiaceae</taxon>
        <taxon>Ferrithrix</taxon>
    </lineage>
</organism>
<protein>
    <submittedName>
        <fullName evidence="5">Deoxyribodipyrimidine photo-lyase</fullName>
    </submittedName>
</protein>
<feature type="binding site" evidence="3">
    <location>
        <position position="115"/>
    </location>
    <ligand>
        <name>FAD</name>
        <dbReference type="ChEBI" id="CHEBI:57692"/>
    </ligand>
</feature>
<feature type="domain" description="Cryptochrome/DNA photolyase FAD-binding" evidence="4">
    <location>
        <begin position="171"/>
        <end position="228"/>
    </location>
</feature>
<accession>A0A1M4VK11</accession>